<protein>
    <submittedName>
        <fullName evidence="1">Uncharacterized protein</fullName>
    </submittedName>
</protein>
<accession>A0ABN0U642</accession>
<evidence type="ECO:0000313" key="2">
    <source>
        <dbReference type="Proteomes" id="UP001500967"/>
    </source>
</evidence>
<organism evidence="1 2">
    <name type="scientific">Cryptosporangium japonicum</name>
    <dbReference type="NCBI Taxonomy" id="80872"/>
    <lineage>
        <taxon>Bacteria</taxon>
        <taxon>Bacillati</taxon>
        <taxon>Actinomycetota</taxon>
        <taxon>Actinomycetes</taxon>
        <taxon>Cryptosporangiales</taxon>
        <taxon>Cryptosporangiaceae</taxon>
        <taxon>Cryptosporangium</taxon>
    </lineage>
</organism>
<evidence type="ECO:0000313" key="1">
    <source>
        <dbReference type="EMBL" id="GAA0239917.1"/>
    </source>
</evidence>
<proteinExistence type="predicted"/>
<dbReference type="EMBL" id="BAAAGX010000010">
    <property type="protein sequence ID" value="GAA0239917.1"/>
    <property type="molecule type" value="Genomic_DNA"/>
</dbReference>
<sequence>MKPTHDLVLATAFGARTLGGLPIFLERMWHPHATDTVDPGQAVELRWRQLSGLDSPELAAALRVEIPPIQESVKRSALPGAAVASASLDVCLYFLGDTVSSAEAAGLALAVAGEMDRTGAAPPAGGDSWAAHEARGQADVVDSLPRTDGALSAEDVSDIRSAAGADSLTYRYAVAALLGPPPPFEFARRT</sequence>
<comment type="caution">
    <text evidence="1">The sequence shown here is derived from an EMBL/GenBank/DDBJ whole genome shotgun (WGS) entry which is preliminary data.</text>
</comment>
<gene>
    <name evidence="1" type="ORF">GCM10009539_26520</name>
</gene>
<keyword evidence="2" id="KW-1185">Reference proteome</keyword>
<dbReference type="Proteomes" id="UP001500967">
    <property type="component" value="Unassembled WGS sequence"/>
</dbReference>
<name>A0ABN0U642_9ACTN</name>
<dbReference type="RefSeq" id="WP_344649087.1">
    <property type="nucleotide sequence ID" value="NZ_BAAAGX010000010.1"/>
</dbReference>
<reference evidence="1 2" key="1">
    <citation type="journal article" date="2019" name="Int. J. Syst. Evol. Microbiol.">
        <title>The Global Catalogue of Microorganisms (GCM) 10K type strain sequencing project: providing services to taxonomists for standard genome sequencing and annotation.</title>
        <authorList>
            <consortium name="The Broad Institute Genomics Platform"/>
            <consortium name="The Broad Institute Genome Sequencing Center for Infectious Disease"/>
            <person name="Wu L."/>
            <person name="Ma J."/>
        </authorList>
    </citation>
    <scope>NUCLEOTIDE SEQUENCE [LARGE SCALE GENOMIC DNA]</scope>
    <source>
        <strain evidence="1 2">JCM 10425</strain>
    </source>
</reference>